<dbReference type="InterPro" id="IPR036164">
    <property type="entry name" value="bL21-like_sf"/>
</dbReference>
<evidence type="ECO:0000313" key="9">
    <source>
        <dbReference type="Proteomes" id="UP000019433"/>
    </source>
</evidence>
<dbReference type="Pfam" id="PF00829">
    <property type="entry name" value="Ribosomal_L21p"/>
    <property type="match status" value="1"/>
</dbReference>
<dbReference type="PATRIC" id="fig|1229831.3.peg.29"/>
<evidence type="ECO:0000256" key="1">
    <source>
        <dbReference type="ARBA" id="ARBA00008563"/>
    </source>
</evidence>
<dbReference type="InterPro" id="IPR018258">
    <property type="entry name" value="Ribosomal_bL21_CS"/>
</dbReference>
<dbReference type="NCBIfam" id="TIGR00061">
    <property type="entry name" value="L21"/>
    <property type="match status" value="1"/>
</dbReference>
<dbReference type="Proteomes" id="UP000019433">
    <property type="component" value="Chromosome"/>
</dbReference>
<evidence type="ECO:0000256" key="4">
    <source>
        <dbReference type="ARBA" id="ARBA00022980"/>
    </source>
</evidence>
<evidence type="ECO:0000313" key="8">
    <source>
        <dbReference type="EMBL" id="AHK62905.1"/>
    </source>
</evidence>
<dbReference type="GO" id="GO:0005840">
    <property type="term" value="C:ribosome"/>
    <property type="evidence" value="ECO:0007669"/>
    <property type="project" value="UniProtKB-KW"/>
</dbReference>
<organism evidence="8 9">
    <name type="scientific">Chlamydia avium 10DC88</name>
    <dbReference type="NCBI Taxonomy" id="1229831"/>
    <lineage>
        <taxon>Bacteria</taxon>
        <taxon>Pseudomonadati</taxon>
        <taxon>Chlamydiota</taxon>
        <taxon>Chlamydiia</taxon>
        <taxon>Chlamydiales</taxon>
        <taxon>Chlamydiaceae</taxon>
        <taxon>Chlamydia/Chlamydophila group</taxon>
        <taxon>Chlamydia</taxon>
    </lineage>
</organism>
<dbReference type="EMBL" id="CP006571">
    <property type="protein sequence ID" value="AHK62905.1"/>
    <property type="molecule type" value="Genomic_DNA"/>
</dbReference>
<evidence type="ECO:0000256" key="2">
    <source>
        <dbReference type="ARBA" id="ARBA00022730"/>
    </source>
</evidence>
<sequence>MIREEYMEPYAIIQTGSKQYQVRQGDVIDVELLDGISEGGEIVFEQVLFTFDGSKASLGTPTVSRALVKGELLSRIRGEKVIAYKYKRRKNYHRKIGHRQNYLRVRINSLVM</sequence>
<dbReference type="GO" id="GO:1990904">
    <property type="term" value="C:ribonucleoprotein complex"/>
    <property type="evidence" value="ECO:0007669"/>
    <property type="project" value="UniProtKB-KW"/>
</dbReference>
<dbReference type="HOGENOM" id="CLU_061463_3_2_0"/>
<comment type="similarity">
    <text evidence="1 6 7">Belongs to the bacterial ribosomal protein bL21 family.</text>
</comment>
<dbReference type="HAMAP" id="MF_01363">
    <property type="entry name" value="Ribosomal_bL21"/>
    <property type="match status" value="1"/>
</dbReference>
<dbReference type="PANTHER" id="PTHR21349">
    <property type="entry name" value="50S RIBOSOMAL PROTEIN L21"/>
    <property type="match status" value="1"/>
</dbReference>
<dbReference type="STRING" id="1229831.M832_00310"/>
<dbReference type="SUPFAM" id="SSF141091">
    <property type="entry name" value="L21p-like"/>
    <property type="match status" value="1"/>
</dbReference>
<dbReference type="GO" id="GO:0006412">
    <property type="term" value="P:translation"/>
    <property type="evidence" value="ECO:0007669"/>
    <property type="project" value="UniProtKB-UniRule"/>
</dbReference>
<dbReference type="AlphaFoldDB" id="W8JFE7"/>
<evidence type="ECO:0000256" key="6">
    <source>
        <dbReference type="HAMAP-Rule" id="MF_01363"/>
    </source>
</evidence>
<dbReference type="KEGG" id="cav:M832_00310"/>
<protein>
    <recommendedName>
        <fullName evidence="6">Large ribosomal subunit protein bL21</fullName>
    </recommendedName>
</protein>
<accession>W8JFE7</accession>
<dbReference type="GO" id="GO:0019843">
    <property type="term" value="F:rRNA binding"/>
    <property type="evidence" value="ECO:0007669"/>
    <property type="project" value="UniProtKB-UniRule"/>
</dbReference>
<dbReference type="GO" id="GO:0003735">
    <property type="term" value="F:structural constituent of ribosome"/>
    <property type="evidence" value="ECO:0007669"/>
    <property type="project" value="InterPro"/>
</dbReference>
<dbReference type="eggNOG" id="COG0261">
    <property type="taxonomic scope" value="Bacteria"/>
</dbReference>
<evidence type="ECO:0000256" key="5">
    <source>
        <dbReference type="ARBA" id="ARBA00023274"/>
    </source>
</evidence>
<keyword evidence="2 6" id="KW-0699">rRNA-binding</keyword>
<dbReference type="GO" id="GO:0005737">
    <property type="term" value="C:cytoplasm"/>
    <property type="evidence" value="ECO:0007669"/>
    <property type="project" value="UniProtKB-ARBA"/>
</dbReference>
<gene>
    <name evidence="6 8" type="primary">rplU</name>
    <name evidence="8" type="ORF">M832_00310</name>
</gene>
<reference evidence="8 9" key="1">
    <citation type="journal article" date="2014" name="Syst. Appl. Microbiol.">
        <title>Evidence for the existence of two new members of the family Chlamydiaceae and proposal of Chlamydia avium sp. nov. and Chlamydia gallinacea sp. nov.</title>
        <authorList>
            <person name="Sachse K."/>
            <person name="Laroucau K."/>
            <person name="Riege K."/>
            <person name="Wehner S."/>
            <person name="Dilcher M."/>
            <person name="Creasy H.H."/>
            <person name="Weidmann M."/>
            <person name="Myers G."/>
            <person name="Vorimore F."/>
            <person name="Vicari N."/>
            <person name="Magnino S."/>
            <person name="Liebler-Tenorio E."/>
            <person name="Ruettger A."/>
            <person name="Bavoil P.M."/>
            <person name="Hufert F.T."/>
            <person name="Rossello-Mora R."/>
            <person name="Marz M."/>
        </authorList>
    </citation>
    <scope>NUCLEOTIDE SEQUENCE [LARGE SCALE GENOMIC DNA]</scope>
    <source>
        <strain evidence="8 9">10DC88</strain>
    </source>
</reference>
<comment type="subunit">
    <text evidence="6">Part of the 50S ribosomal subunit. Contacts protein L20.</text>
</comment>
<comment type="function">
    <text evidence="6 7">This protein binds to 23S rRNA in the presence of protein L20.</text>
</comment>
<dbReference type="InterPro" id="IPR028909">
    <property type="entry name" value="bL21-like"/>
</dbReference>
<name>W8JFE7_9CHLA</name>
<dbReference type="PANTHER" id="PTHR21349:SF0">
    <property type="entry name" value="LARGE RIBOSOMAL SUBUNIT PROTEIN BL21M"/>
    <property type="match status" value="1"/>
</dbReference>
<proteinExistence type="inferred from homology"/>
<keyword evidence="4 6" id="KW-0689">Ribosomal protein</keyword>
<keyword evidence="3 6" id="KW-0694">RNA-binding</keyword>
<dbReference type="InterPro" id="IPR001787">
    <property type="entry name" value="Ribosomal_bL21"/>
</dbReference>
<evidence type="ECO:0000256" key="3">
    <source>
        <dbReference type="ARBA" id="ARBA00022884"/>
    </source>
</evidence>
<dbReference type="PROSITE" id="PS01169">
    <property type="entry name" value="RIBOSOMAL_L21"/>
    <property type="match status" value="1"/>
</dbReference>
<keyword evidence="5 6" id="KW-0687">Ribonucleoprotein</keyword>
<evidence type="ECO:0000256" key="7">
    <source>
        <dbReference type="RuleBase" id="RU000562"/>
    </source>
</evidence>